<dbReference type="AlphaFoldDB" id="A0A512HX82"/>
<evidence type="ECO:0000256" key="10">
    <source>
        <dbReference type="SAM" id="Phobius"/>
    </source>
</evidence>
<sequence>MSERTLLPVASGRDAARRSWRLLRSRPGWLAVTVSAFVVAGLAGLVPVLMIGRVVDAVGSGGDRDDVVQAVAWMVAAGIVAAGATALSTASLARVVAPSLARLREDVLDRALHLETERVEAAGIGDVVSRVGDDVRQVTESLDEAVPATLSSVVTLVFTVGGLFTLDWRLGLAGLAATPFYLGAVRWYVPHSGPMYREERRAQGERADALVTGVHGAETMRAFGRERHAIERVERASAAAVDVALRVYVMFTRFGFRMNLSELVGLGAVLVAGYWTVSSGAGSIGDATAAALFFHRLFNPIGALLFLFDTVQAAGAALTRLVGVADLPGPEPTRLDPRDADLHLVDVEHAYEPGHRVLAPVSLHLPAGRVVAVVGATGAGKTTLGAIAAGALRPSGGRVLLGGQDLASVDESQVRRHIALVTQEVHVFAGTVRDNLRLAGPDATDPELWDALATALARAWVEALPRGLDTVVGDRGHRLTAPQAQQLALARIVLADPRVVVLDEATAEAGSSGARELEQAALRVLAGRSAVVIAHRLTQTRDADEVVVLHHGEVVERGSHDELVARAGRYADLWRAWSVRA</sequence>
<dbReference type="GO" id="GO:0005524">
    <property type="term" value="F:ATP binding"/>
    <property type="evidence" value="ECO:0007669"/>
    <property type="project" value="UniProtKB-KW"/>
</dbReference>
<dbReference type="InterPro" id="IPR003439">
    <property type="entry name" value="ABC_transporter-like_ATP-bd"/>
</dbReference>
<evidence type="ECO:0000256" key="3">
    <source>
        <dbReference type="ARBA" id="ARBA00022475"/>
    </source>
</evidence>
<dbReference type="Gene3D" id="1.20.1560.10">
    <property type="entry name" value="ABC transporter type 1, transmembrane domain"/>
    <property type="match status" value="1"/>
</dbReference>
<keyword evidence="7" id="KW-0067">ATP-binding</keyword>
<feature type="transmembrane region" description="Helical" evidence="10">
    <location>
        <begin position="260"/>
        <end position="277"/>
    </location>
</feature>
<evidence type="ECO:0000256" key="2">
    <source>
        <dbReference type="ARBA" id="ARBA00022448"/>
    </source>
</evidence>
<dbReference type="GO" id="GO:0015421">
    <property type="term" value="F:ABC-type oligopeptide transporter activity"/>
    <property type="evidence" value="ECO:0007669"/>
    <property type="project" value="TreeGrafter"/>
</dbReference>
<dbReference type="SMART" id="SM00382">
    <property type="entry name" value="AAA"/>
    <property type="match status" value="1"/>
</dbReference>
<gene>
    <name evidence="13" type="ORF">AFL01nite_23920</name>
</gene>
<evidence type="ECO:0000259" key="12">
    <source>
        <dbReference type="PROSITE" id="PS50929"/>
    </source>
</evidence>
<dbReference type="InterPro" id="IPR027417">
    <property type="entry name" value="P-loop_NTPase"/>
</dbReference>
<evidence type="ECO:0000256" key="4">
    <source>
        <dbReference type="ARBA" id="ARBA00022519"/>
    </source>
</evidence>
<evidence type="ECO:0000313" key="14">
    <source>
        <dbReference type="Proteomes" id="UP000321769"/>
    </source>
</evidence>
<dbReference type="PROSITE" id="PS50893">
    <property type="entry name" value="ABC_TRANSPORTER_2"/>
    <property type="match status" value="1"/>
</dbReference>
<keyword evidence="3" id="KW-1003">Cell membrane</keyword>
<keyword evidence="8 10" id="KW-1133">Transmembrane helix</keyword>
<protein>
    <submittedName>
        <fullName evidence="13">ABC transporter permease</fullName>
    </submittedName>
</protein>
<dbReference type="SUPFAM" id="SSF52540">
    <property type="entry name" value="P-loop containing nucleoside triphosphate hydrolases"/>
    <property type="match status" value="1"/>
</dbReference>
<keyword evidence="9 10" id="KW-0472">Membrane</keyword>
<evidence type="ECO:0000256" key="6">
    <source>
        <dbReference type="ARBA" id="ARBA00022741"/>
    </source>
</evidence>
<dbReference type="PANTHER" id="PTHR43394:SF1">
    <property type="entry name" value="ATP-BINDING CASSETTE SUB-FAMILY B MEMBER 10, MITOCHONDRIAL"/>
    <property type="match status" value="1"/>
</dbReference>
<keyword evidence="2" id="KW-0813">Transport</keyword>
<dbReference type="InterPro" id="IPR003593">
    <property type="entry name" value="AAA+_ATPase"/>
</dbReference>
<keyword evidence="5 10" id="KW-0812">Transmembrane</keyword>
<comment type="subcellular location">
    <subcellularLocation>
        <location evidence="1">Cell membrane</location>
        <topology evidence="1">Multi-pass membrane protein</topology>
    </subcellularLocation>
</comment>
<proteinExistence type="predicted"/>
<dbReference type="SUPFAM" id="SSF90123">
    <property type="entry name" value="ABC transporter transmembrane region"/>
    <property type="match status" value="1"/>
</dbReference>
<keyword evidence="4" id="KW-0997">Cell inner membrane</keyword>
<organism evidence="13 14">
    <name type="scientific">Aeromicrobium flavum</name>
    <dbReference type="NCBI Taxonomy" id="416568"/>
    <lineage>
        <taxon>Bacteria</taxon>
        <taxon>Bacillati</taxon>
        <taxon>Actinomycetota</taxon>
        <taxon>Actinomycetes</taxon>
        <taxon>Propionibacteriales</taxon>
        <taxon>Nocardioidaceae</taxon>
        <taxon>Aeromicrobium</taxon>
    </lineage>
</organism>
<dbReference type="Pfam" id="PF00664">
    <property type="entry name" value="ABC_membrane"/>
    <property type="match status" value="1"/>
</dbReference>
<feature type="domain" description="ABC transporter" evidence="11">
    <location>
        <begin position="342"/>
        <end position="576"/>
    </location>
</feature>
<evidence type="ECO:0000256" key="7">
    <source>
        <dbReference type="ARBA" id="ARBA00022840"/>
    </source>
</evidence>
<evidence type="ECO:0000256" key="8">
    <source>
        <dbReference type="ARBA" id="ARBA00022989"/>
    </source>
</evidence>
<feature type="transmembrane region" description="Helical" evidence="10">
    <location>
        <begin position="71"/>
        <end position="96"/>
    </location>
</feature>
<evidence type="ECO:0000313" key="13">
    <source>
        <dbReference type="EMBL" id="GEO90065.1"/>
    </source>
</evidence>
<evidence type="ECO:0000256" key="1">
    <source>
        <dbReference type="ARBA" id="ARBA00004651"/>
    </source>
</evidence>
<dbReference type="EMBL" id="BJZQ01000014">
    <property type="protein sequence ID" value="GEO90065.1"/>
    <property type="molecule type" value="Genomic_DNA"/>
</dbReference>
<comment type="caution">
    <text evidence="13">The sequence shown here is derived from an EMBL/GenBank/DDBJ whole genome shotgun (WGS) entry which is preliminary data.</text>
</comment>
<dbReference type="InterPro" id="IPR039421">
    <property type="entry name" value="Type_1_exporter"/>
</dbReference>
<dbReference type="CDD" id="cd07346">
    <property type="entry name" value="ABC_6TM_exporters"/>
    <property type="match status" value="1"/>
</dbReference>
<dbReference type="GO" id="GO:0005886">
    <property type="term" value="C:plasma membrane"/>
    <property type="evidence" value="ECO:0007669"/>
    <property type="project" value="UniProtKB-SubCell"/>
</dbReference>
<name>A0A512HX82_9ACTN</name>
<accession>A0A512HX82</accession>
<keyword evidence="14" id="KW-1185">Reference proteome</keyword>
<dbReference type="FunFam" id="3.40.50.300:FF:001001">
    <property type="entry name" value="Multidrug ABC transporter ATP-binding protein"/>
    <property type="match status" value="1"/>
</dbReference>
<feature type="domain" description="ABC transmembrane type-1" evidence="12">
    <location>
        <begin position="31"/>
        <end position="313"/>
    </location>
</feature>
<dbReference type="Pfam" id="PF00005">
    <property type="entry name" value="ABC_tran"/>
    <property type="match status" value="1"/>
</dbReference>
<evidence type="ECO:0000256" key="9">
    <source>
        <dbReference type="ARBA" id="ARBA00023136"/>
    </source>
</evidence>
<dbReference type="RefSeq" id="WP_146827938.1">
    <property type="nucleotide sequence ID" value="NZ_BAAAYQ010000005.1"/>
</dbReference>
<evidence type="ECO:0000259" key="11">
    <source>
        <dbReference type="PROSITE" id="PS50893"/>
    </source>
</evidence>
<dbReference type="Gene3D" id="3.40.50.300">
    <property type="entry name" value="P-loop containing nucleotide triphosphate hydrolases"/>
    <property type="match status" value="1"/>
</dbReference>
<dbReference type="GO" id="GO:0016887">
    <property type="term" value="F:ATP hydrolysis activity"/>
    <property type="evidence" value="ECO:0007669"/>
    <property type="project" value="InterPro"/>
</dbReference>
<keyword evidence="6" id="KW-0547">Nucleotide-binding</keyword>
<dbReference type="PROSITE" id="PS50929">
    <property type="entry name" value="ABC_TM1F"/>
    <property type="match status" value="1"/>
</dbReference>
<dbReference type="InterPro" id="IPR036640">
    <property type="entry name" value="ABC1_TM_sf"/>
</dbReference>
<reference evidence="13 14" key="1">
    <citation type="submission" date="2019-07" db="EMBL/GenBank/DDBJ databases">
        <title>Whole genome shotgun sequence of Aeromicrobium flavum NBRC 107625.</title>
        <authorList>
            <person name="Hosoyama A."/>
            <person name="Uohara A."/>
            <person name="Ohji S."/>
            <person name="Ichikawa N."/>
        </authorList>
    </citation>
    <scope>NUCLEOTIDE SEQUENCE [LARGE SCALE GENOMIC DNA]</scope>
    <source>
        <strain evidence="13 14">NBRC 107625</strain>
    </source>
</reference>
<feature type="transmembrane region" description="Helical" evidence="10">
    <location>
        <begin position="28"/>
        <end position="51"/>
    </location>
</feature>
<evidence type="ECO:0000256" key="5">
    <source>
        <dbReference type="ARBA" id="ARBA00022692"/>
    </source>
</evidence>
<dbReference type="OrthoDB" id="5166472at2"/>
<dbReference type="PANTHER" id="PTHR43394">
    <property type="entry name" value="ATP-DEPENDENT PERMEASE MDL1, MITOCHONDRIAL"/>
    <property type="match status" value="1"/>
</dbReference>
<dbReference type="InterPro" id="IPR011527">
    <property type="entry name" value="ABC1_TM_dom"/>
</dbReference>
<dbReference type="Proteomes" id="UP000321769">
    <property type="component" value="Unassembled WGS sequence"/>
</dbReference>